<proteinExistence type="inferred from homology"/>
<dbReference type="PROSITE" id="PS51682">
    <property type="entry name" value="SAM_OMT_I"/>
    <property type="match status" value="1"/>
</dbReference>
<sequence length="233" mass="25217">MSTTSAENNELARELAFAAHIESLDEIRGDARATVDAIDAYCWAGQWMMNVGDEKGQIVDAAVAEAAPDVIIELGMYCGYSALRFASRTPATTKIFSIEPHAGRAAVAKRVFAHAGVSDRIVWLEGTASDVFPSLLNKIRVELGLDSDASPGKLLFFFDHVKGAYKPDLMLGESLGLFPEGAVVVADNVIFPGAPDFLEYVRASDKWSTTFHASHLEYSKDEDGIEVCIRVAA</sequence>
<dbReference type="STRING" id="461836.A0A0L0D344"/>
<comment type="similarity">
    <text evidence="6">Belongs to the class I-like SAM-binding methyltransferase superfamily. Cation-dependent O-methyltransferase family.</text>
</comment>
<evidence type="ECO:0000313" key="8">
    <source>
        <dbReference type="Proteomes" id="UP000054408"/>
    </source>
</evidence>
<evidence type="ECO:0000256" key="2">
    <source>
        <dbReference type="ARBA" id="ARBA00022603"/>
    </source>
</evidence>
<dbReference type="Pfam" id="PF01596">
    <property type="entry name" value="Methyltransf_3"/>
    <property type="match status" value="1"/>
</dbReference>
<dbReference type="Gene3D" id="3.40.50.150">
    <property type="entry name" value="Vaccinia Virus protein VP39"/>
    <property type="match status" value="1"/>
</dbReference>
<dbReference type="PANTHER" id="PTHR43836">
    <property type="entry name" value="CATECHOL O-METHYLTRANSFERASE 1-RELATED"/>
    <property type="match status" value="1"/>
</dbReference>
<evidence type="ECO:0000256" key="3">
    <source>
        <dbReference type="ARBA" id="ARBA00022679"/>
    </source>
</evidence>
<dbReference type="GeneID" id="25562815"/>
<dbReference type="PANTHER" id="PTHR43836:SF2">
    <property type="entry name" value="CATECHOL O-METHYLTRANSFERASE 1-RELATED"/>
    <property type="match status" value="1"/>
</dbReference>
<evidence type="ECO:0000256" key="6">
    <source>
        <dbReference type="ARBA" id="ARBA00023453"/>
    </source>
</evidence>
<evidence type="ECO:0000256" key="5">
    <source>
        <dbReference type="ARBA" id="ARBA00022939"/>
    </source>
</evidence>
<accession>A0A0L0D344</accession>
<keyword evidence="5" id="KW-0128">Catecholamine metabolism</keyword>
<dbReference type="InterPro" id="IPR002935">
    <property type="entry name" value="SAM_O-MeTrfase"/>
</dbReference>
<dbReference type="GO" id="GO:0006584">
    <property type="term" value="P:catecholamine metabolic process"/>
    <property type="evidence" value="ECO:0007669"/>
    <property type="project" value="UniProtKB-KW"/>
</dbReference>
<dbReference type="OrthoDB" id="186626at2759"/>
<keyword evidence="2 7" id="KW-0489">Methyltransferase</keyword>
<dbReference type="EC" id="2.1.1.6" evidence="1"/>
<evidence type="ECO:0000256" key="4">
    <source>
        <dbReference type="ARBA" id="ARBA00022691"/>
    </source>
</evidence>
<dbReference type="Proteomes" id="UP000054408">
    <property type="component" value="Unassembled WGS sequence"/>
</dbReference>
<keyword evidence="3 7" id="KW-0808">Transferase</keyword>
<dbReference type="OMA" id="VEITRCV"/>
<dbReference type="AlphaFoldDB" id="A0A0L0D344"/>
<name>A0A0L0D344_THETB</name>
<gene>
    <name evidence="7" type="ORF">AMSG_03195</name>
</gene>
<dbReference type="GO" id="GO:0016206">
    <property type="term" value="F:catechol O-methyltransferase activity"/>
    <property type="evidence" value="ECO:0007669"/>
    <property type="project" value="UniProtKB-EC"/>
</dbReference>
<dbReference type="GO" id="GO:0032259">
    <property type="term" value="P:methylation"/>
    <property type="evidence" value="ECO:0007669"/>
    <property type="project" value="UniProtKB-KW"/>
</dbReference>
<protein>
    <recommendedName>
        <fullName evidence="1">catechol O-methyltransferase</fullName>
        <ecNumber evidence="1">2.1.1.6</ecNumber>
    </recommendedName>
</protein>
<keyword evidence="4" id="KW-0949">S-adenosyl-L-methionine</keyword>
<reference evidence="7 8" key="1">
    <citation type="submission" date="2010-05" db="EMBL/GenBank/DDBJ databases">
        <title>The Genome Sequence of Thecamonas trahens ATCC 50062.</title>
        <authorList>
            <consortium name="The Broad Institute Genome Sequencing Platform"/>
            <person name="Russ C."/>
            <person name="Cuomo C."/>
            <person name="Shea T."/>
            <person name="Young S.K."/>
            <person name="Zeng Q."/>
            <person name="Koehrsen M."/>
            <person name="Haas B."/>
            <person name="Borodovsky M."/>
            <person name="Guigo R."/>
            <person name="Alvarado L."/>
            <person name="Berlin A."/>
            <person name="Bochicchio J."/>
            <person name="Borenstein D."/>
            <person name="Chapman S."/>
            <person name="Chen Z."/>
            <person name="Freedman E."/>
            <person name="Gellesch M."/>
            <person name="Goldberg J."/>
            <person name="Griggs A."/>
            <person name="Gujja S."/>
            <person name="Heilman E."/>
            <person name="Heiman D."/>
            <person name="Hepburn T."/>
            <person name="Howarth C."/>
            <person name="Jen D."/>
            <person name="Larson L."/>
            <person name="Mehta T."/>
            <person name="Park D."/>
            <person name="Pearson M."/>
            <person name="Roberts A."/>
            <person name="Saif S."/>
            <person name="Shenoy N."/>
            <person name="Sisk P."/>
            <person name="Stolte C."/>
            <person name="Sykes S."/>
            <person name="Thomson T."/>
            <person name="Walk T."/>
            <person name="White J."/>
            <person name="Yandava C."/>
            <person name="Burger G."/>
            <person name="Gray M.W."/>
            <person name="Holland P.W.H."/>
            <person name="King N."/>
            <person name="Lang F.B.F."/>
            <person name="Roger A.J."/>
            <person name="Ruiz-Trillo I."/>
            <person name="Lander E."/>
            <person name="Nusbaum C."/>
        </authorList>
    </citation>
    <scope>NUCLEOTIDE SEQUENCE [LARGE SCALE GENOMIC DNA]</scope>
    <source>
        <strain evidence="7 8">ATCC 50062</strain>
    </source>
</reference>
<dbReference type="EMBL" id="GL349444">
    <property type="protein sequence ID" value="KNC46767.1"/>
    <property type="molecule type" value="Genomic_DNA"/>
</dbReference>
<evidence type="ECO:0000313" key="7">
    <source>
        <dbReference type="EMBL" id="KNC46767.1"/>
    </source>
</evidence>
<dbReference type="RefSeq" id="XP_013760045.1">
    <property type="nucleotide sequence ID" value="XM_013904591.1"/>
</dbReference>
<keyword evidence="8" id="KW-1185">Reference proteome</keyword>
<organism evidence="7 8">
    <name type="scientific">Thecamonas trahens ATCC 50062</name>
    <dbReference type="NCBI Taxonomy" id="461836"/>
    <lineage>
        <taxon>Eukaryota</taxon>
        <taxon>Apusozoa</taxon>
        <taxon>Apusomonadida</taxon>
        <taxon>Apusomonadidae</taxon>
        <taxon>Thecamonas</taxon>
    </lineage>
</organism>
<dbReference type="InterPro" id="IPR029063">
    <property type="entry name" value="SAM-dependent_MTases_sf"/>
</dbReference>
<dbReference type="eggNOG" id="KOG1663">
    <property type="taxonomic scope" value="Eukaryota"/>
</dbReference>
<dbReference type="SUPFAM" id="SSF53335">
    <property type="entry name" value="S-adenosyl-L-methionine-dependent methyltransferases"/>
    <property type="match status" value="1"/>
</dbReference>
<evidence type="ECO:0000256" key="1">
    <source>
        <dbReference type="ARBA" id="ARBA00012880"/>
    </source>
</evidence>